<dbReference type="EMBL" id="JBHPBY010000275">
    <property type="protein sequence ID" value="MFC1852168.1"/>
    <property type="molecule type" value="Genomic_DNA"/>
</dbReference>
<evidence type="ECO:0000313" key="3">
    <source>
        <dbReference type="Proteomes" id="UP001594351"/>
    </source>
</evidence>
<dbReference type="Proteomes" id="UP001594351">
    <property type="component" value="Unassembled WGS sequence"/>
</dbReference>
<dbReference type="Gene3D" id="3.40.50.1460">
    <property type="match status" value="1"/>
</dbReference>
<accession>A0ABV6Z162</accession>
<comment type="caution">
    <text evidence="2">The sequence shown here is derived from an EMBL/GenBank/DDBJ whole genome shotgun (WGS) entry which is preliminary data.</text>
</comment>
<organism evidence="2 3">
    <name type="scientific">candidate division CSSED10-310 bacterium</name>
    <dbReference type="NCBI Taxonomy" id="2855610"/>
    <lineage>
        <taxon>Bacteria</taxon>
        <taxon>Bacteria division CSSED10-310</taxon>
    </lineage>
</organism>
<name>A0ABV6Z162_UNCC1</name>
<dbReference type="Pfam" id="PF00656">
    <property type="entry name" value="Peptidase_C14"/>
    <property type="match status" value="1"/>
</dbReference>
<gene>
    <name evidence="2" type="ORF">ACFL27_18390</name>
</gene>
<proteinExistence type="predicted"/>
<keyword evidence="3" id="KW-1185">Reference proteome</keyword>
<sequence length="572" mass="65199">MKKICVIVIFFLSLPTLSFSGPYVRIGLFVGDNSGIHYDTPLRFAEKDARIMYRVMLELGKLSPKYSRLLIDCERNEMLATLEEMRKTVREVHHEGEKVIFILFYSGHADSYGLHINGGKLPFALLKKRIAELKSDIFFGIFDTCQSGAITAMKGGVKGKPFSIKLVEEPDIVGSVYLTSSLKEEISQESEAFSASLFTYYLVSALRGAADLNLDRHISLTEAYRYTYINTLKASSETTGMLQHPNFQYNLHGKGELILSYLPSASVHIIFPRGVRGNFFITSEDTEDLFVEVLAKPNQETKISLPRGSYIIKKKQHYNLLVTRANLRWGGNFIVEEDKMKSVPLKVARKKGISALMRHNNTFSLFSSFGGGMYEGMDFYQQVGFGSSFLLNKYELGFTFSYAQQDFSYKELYPTHFSSFHETLFLKRNFSFHPFNNYFIPFIGFSADAFQATFDSNDLMNESVAEADVYRSDGLHFDNQYVRGHGLSLLAGFSVPLPRETTVSITYEMQILWSDIYAEEKIEPDNVSTYKFSNKLIDEPINFGPIDIVNDEIRGVRNFARHQVMITFSYLF</sequence>
<evidence type="ECO:0000259" key="1">
    <source>
        <dbReference type="Pfam" id="PF00656"/>
    </source>
</evidence>
<feature type="domain" description="Peptidase C14 caspase" evidence="1">
    <location>
        <begin position="28"/>
        <end position="212"/>
    </location>
</feature>
<reference evidence="2 3" key="1">
    <citation type="submission" date="2024-09" db="EMBL/GenBank/DDBJ databases">
        <title>Laminarin stimulates single cell rates of sulfate reduction while oxygen inhibits transcriptomic activity in coastal marine sediment.</title>
        <authorList>
            <person name="Lindsay M."/>
            <person name="Orcutt B."/>
            <person name="Emerson D."/>
            <person name="Stepanauskas R."/>
            <person name="D'Angelo T."/>
        </authorList>
    </citation>
    <scope>NUCLEOTIDE SEQUENCE [LARGE SCALE GENOMIC DNA]</scope>
    <source>
        <strain evidence="2">SAG AM-311-K15</strain>
    </source>
</reference>
<dbReference type="InterPro" id="IPR011600">
    <property type="entry name" value="Pept_C14_caspase"/>
</dbReference>
<evidence type="ECO:0000313" key="2">
    <source>
        <dbReference type="EMBL" id="MFC1852168.1"/>
    </source>
</evidence>
<protein>
    <submittedName>
        <fullName evidence="2">Caspase domain-containing protein</fullName>
    </submittedName>
</protein>